<dbReference type="GeneID" id="98656770"/>
<dbReference type="InterPro" id="IPR015037">
    <property type="entry name" value="DUF1919"/>
</dbReference>
<protein>
    <submittedName>
        <fullName evidence="1">Uncharacterized protein</fullName>
    </submittedName>
</protein>
<sequence length="32" mass="3825">MALLGDIILFLQHYKSFSLAKEKWLQRKKGFN</sequence>
<reference evidence="1 2" key="1">
    <citation type="submission" date="2018-04" db="EMBL/GenBank/DDBJ databases">
        <title>Novel Campyloabacter and Helicobacter Species and Strains.</title>
        <authorList>
            <person name="Mannion A.J."/>
            <person name="Shen Z."/>
            <person name="Fox J.G."/>
        </authorList>
    </citation>
    <scope>NUCLEOTIDE SEQUENCE [LARGE SCALE GENOMIC DNA]</scope>
    <source>
        <strain evidence="1 2">MIT 99-5101</strain>
    </source>
</reference>
<accession>A0A3D8IEJ1</accession>
<dbReference type="EMBL" id="NXLS01000002">
    <property type="protein sequence ID" value="RDU63643.1"/>
    <property type="molecule type" value="Genomic_DNA"/>
</dbReference>
<organism evidence="1 2">
    <name type="scientific">Helicobacter ganmani</name>
    <dbReference type="NCBI Taxonomy" id="60246"/>
    <lineage>
        <taxon>Bacteria</taxon>
        <taxon>Pseudomonadati</taxon>
        <taxon>Campylobacterota</taxon>
        <taxon>Epsilonproteobacteria</taxon>
        <taxon>Campylobacterales</taxon>
        <taxon>Helicobacteraceae</taxon>
        <taxon>Helicobacter</taxon>
    </lineage>
</organism>
<evidence type="ECO:0000313" key="1">
    <source>
        <dbReference type="EMBL" id="RDU63643.1"/>
    </source>
</evidence>
<dbReference type="RefSeq" id="WP_115550974.1">
    <property type="nucleotide sequence ID" value="NZ_CAONBV010000019.1"/>
</dbReference>
<comment type="caution">
    <text evidence="1">The sequence shown here is derived from an EMBL/GenBank/DDBJ whole genome shotgun (WGS) entry which is preliminary data.</text>
</comment>
<dbReference type="Pfam" id="PF08942">
    <property type="entry name" value="DUF1919"/>
    <property type="match status" value="1"/>
</dbReference>
<dbReference type="InterPro" id="IPR037226">
    <property type="entry name" value="CAC2185-like_sf"/>
</dbReference>
<dbReference type="Proteomes" id="UP000256650">
    <property type="component" value="Unassembled WGS sequence"/>
</dbReference>
<name>A0A3D8IEJ1_9HELI</name>
<dbReference type="AlphaFoldDB" id="A0A3D8IEJ1"/>
<dbReference type="SUPFAM" id="SSF142795">
    <property type="entry name" value="CAC2185-like"/>
    <property type="match status" value="1"/>
</dbReference>
<keyword evidence="2" id="KW-1185">Reference proteome</keyword>
<gene>
    <name evidence="1" type="ORF">CQA43_02105</name>
</gene>
<evidence type="ECO:0000313" key="2">
    <source>
        <dbReference type="Proteomes" id="UP000256650"/>
    </source>
</evidence>
<proteinExistence type="predicted"/>